<evidence type="ECO:0000256" key="5">
    <source>
        <dbReference type="ARBA" id="ARBA00022989"/>
    </source>
</evidence>
<dbReference type="EMBL" id="JBHTHQ010000013">
    <property type="protein sequence ID" value="MFD0704711.1"/>
    <property type="molecule type" value="Genomic_DNA"/>
</dbReference>
<feature type="domain" description="Acyltransferase 3" evidence="8">
    <location>
        <begin position="10"/>
        <end position="351"/>
    </location>
</feature>
<keyword evidence="6 7" id="KW-0472">Membrane</keyword>
<feature type="transmembrane region" description="Helical" evidence="7">
    <location>
        <begin position="262"/>
        <end position="278"/>
    </location>
</feature>
<sequence>MTSHSKHRNVSIEILRIIAMFLVLACHGILHLNWMLHVDSGLTPHPGWETALSYLVVQYGQVGVCIFFMISGYFLVKKSFNWKRIITPWAHVLVYTIGFFIIALLLPAAIKQFAGINVLFDTRAHIVETLVAVFTPISASSYWFMTSYIAMLILSPYINTLFEHVSEHAMIGLIGFISLLSVLMLYWGRTNLFNHIFYACLCYMIGGWMRVYLPAHRTWNRVQIFGAIIVATVAMALFNFAAASQNSIINALTWNAQLKDGIWLGPVIVAACLFLCAVKKQSPSRHTTFESAIIAISPATFGVYLLHENLFGYRLLWRTWEYLVPAPHTILTKVAAYLAILVVTYAVLLLAAYVMDRFIANPISRFVGTKLAAVIKK</sequence>
<dbReference type="InterPro" id="IPR002656">
    <property type="entry name" value="Acyl_transf_3_dom"/>
</dbReference>
<feature type="transmembrane region" description="Helical" evidence="7">
    <location>
        <begin position="290"/>
        <end position="307"/>
    </location>
</feature>
<keyword evidence="5 7" id="KW-1133">Transmembrane helix</keyword>
<comment type="subcellular location">
    <subcellularLocation>
        <location evidence="1">Cell membrane</location>
        <topology evidence="1">Multi-pass membrane protein</topology>
    </subcellularLocation>
</comment>
<dbReference type="PANTHER" id="PTHR40074:SF2">
    <property type="entry name" value="O-ACETYLTRANSFERASE WECH"/>
    <property type="match status" value="1"/>
</dbReference>
<evidence type="ECO:0000313" key="9">
    <source>
        <dbReference type="EMBL" id="MFD0704711.1"/>
    </source>
</evidence>
<feature type="transmembrane region" description="Helical" evidence="7">
    <location>
        <begin position="334"/>
        <end position="355"/>
    </location>
</feature>
<dbReference type="PANTHER" id="PTHR40074">
    <property type="entry name" value="O-ACETYLTRANSFERASE WECH"/>
    <property type="match status" value="1"/>
</dbReference>
<feature type="transmembrane region" description="Helical" evidence="7">
    <location>
        <begin position="56"/>
        <end position="76"/>
    </location>
</feature>
<name>A0ABW2Y4M6_9BIFI</name>
<feature type="transmembrane region" description="Helical" evidence="7">
    <location>
        <begin position="169"/>
        <end position="187"/>
    </location>
</feature>
<feature type="transmembrane region" description="Helical" evidence="7">
    <location>
        <begin position="88"/>
        <end position="110"/>
    </location>
</feature>
<proteinExistence type="inferred from homology"/>
<feature type="transmembrane region" description="Helical" evidence="7">
    <location>
        <begin position="193"/>
        <end position="212"/>
    </location>
</feature>
<keyword evidence="9" id="KW-0012">Acyltransferase</keyword>
<keyword evidence="9" id="KW-0808">Transferase</keyword>
<evidence type="ECO:0000256" key="1">
    <source>
        <dbReference type="ARBA" id="ARBA00004651"/>
    </source>
</evidence>
<evidence type="ECO:0000259" key="8">
    <source>
        <dbReference type="Pfam" id="PF01757"/>
    </source>
</evidence>
<evidence type="ECO:0000256" key="4">
    <source>
        <dbReference type="ARBA" id="ARBA00022692"/>
    </source>
</evidence>
<keyword evidence="3" id="KW-1003">Cell membrane</keyword>
<evidence type="ECO:0000256" key="3">
    <source>
        <dbReference type="ARBA" id="ARBA00022475"/>
    </source>
</evidence>
<evidence type="ECO:0000313" key="10">
    <source>
        <dbReference type="Proteomes" id="UP001597036"/>
    </source>
</evidence>
<feature type="transmembrane region" description="Helical" evidence="7">
    <location>
        <begin position="14"/>
        <end position="36"/>
    </location>
</feature>
<reference evidence="10" key="1">
    <citation type="journal article" date="2019" name="Int. J. Syst. Evol. Microbiol.">
        <title>The Global Catalogue of Microorganisms (GCM) 10K type strain sequencing project: providing services to taxonomists for standard genome sequencing and annotation.</title>
        <authorList>
            <consortium name="The Broad Institute Genomics Platform"/>
            <consortium name="The Broad Institute Genome Sequencing Center for Infectious Disease"/>
            <person name="Wu L."/>
            <person name="Ma J."/>
        </authorList>
    </citation>
    <scope>NUCLEOTIDE SEQUENCE [LARGE SCALE GENOMIC DNA]</scope>
    <source>
        <strain evidence="10">CCM 8604</strain>
    </source>
</reference>
<dbReference type="GO" id="GO:0016746">
    <property type="term" value="F:acyltransferase activity"/>
    <property type="evidence" value="ECO:0007669"/>
    <property type="project" value="UniProtKB-KW"/>
</dbReference>
<dbReference type="Pfam" id="PF01757">
    <property type="entry name" value="Acyl_transf_3"/>
    <property type="match status" value="1"/>
</dbReference>
<feature type="transmembrane region" description="Helical" evidence="7">
    <location>
        <begin position="224"/>
        <end position="242"/>
    </location>
</feature>
<keyword evidence="10" id="KW-1185">Reference proteome</keyword>
<keyword evidence="4 7" id="KW-0812">Transmembrane</keyword>
<dbReference type="Proteomes" id="UP001597036">
    <property type="component" value="Unassembled WGS sequence"/>
</dbReference>
<organism evidence="9 10">
    <name type="scientific">Alloscardovia venturai</name>
    <dbReference type="NCBI Taxonomy" id="1769421"/>
    <lineage>
        <taxon>Bacteria</taxon>
        <taxon>Bacillati</taxon>
        <taxon>Actinomycetota</taxon>
        <taxon>Actinomycetes</taxon>
        <taxon>Bifidobacteriales</taxon>
        <taxon>Bifidobacteriaceae</taxon>
        <taxon>Alloscardovia</taxon>
    </lineage>
</organism>
<protein>
    <submittedName>
        <fullName evidence="9">Acyltransferase family protein</fullName>
    </submittedName>
</protein>
<comment type="similarity">
    <text evidence="2">Belongs to the acyltransferase 3 family.</text>
</comment>
<evidence type="ECO:0000256" key="6">
    <source>
        <dbReference type="ARBA" id="ARBA00023136"/>
    </source>
</evidence>
<gene>
    <name evidence="9" type="ORF">ACFQY8_02965</name>
</gene>
<evidence type="ECO:0000256" key="2">
    <source>
        <dbReference type="ARBA" id="ARBA00007400"/>
    </source>
</evidence>
<feature type="transmembrane region" description="Helical" evidence="7">
    <location>
        <begin position="130"/>
        <end position="157"/>
    </location>
</feature>
<evidence type="ECO:0000256" key="7">
    <source>
        <dbReference type="SAM" id="Phobius"/>
    </source>
</evidence>
<accession>A0ABW2Y4M6</accession>
<dbReference type="RefSeq" id="WP_377938426.1">
    <property type="nucleotide sequence ID" value="NZ_JBHTHQ010000013.1"/>
</dbReference>
<comment type="caution">
    <text evidence="9">The sequence shown here is derived from an EMBL/GenBank/DDBJ whole genome shotgun (WGS) entry which is preliminary data.</text>
</comment>